<keyword evidence="2" id="KW-0812">Transmembrane</keyword>
<name>A0A0G3G5D4_9GAMM</name>
<dbReference type="PANTHER" id="PTHR11178">
    <property type="entry name" value="IRON-SULFUR CLUSTER SCAFFOLD PROTEIN NFU-RELATED"/>
    <property type="match status" value="1"/>
</dbReference>
<evidence type="ECO:0000313" key="5">
    <source>
        <dbReference type="Proteomes" id="UP000064201"/>
    </source>
</evidence>
<reference evidence="4 5" key="1">
    <citation type="submission" date="2015-04" db="EMBL/GenBank/DDBJ databases">
        <title>Complete Sequence for the Genome of the Thioalkalivibrio versutus D301.</title>
        <authorList>
            <person name="Mu T."/>
            <person name="Zhou J."/>
            <person name="Xu X."/>
        </authorList>
    </citation>
    <scope>NUCLEOTIDE SEQUENCE [LARGE SCALE GENOMIC DNA]</scope>
    <source>
        <strain evidence="4 5">D301</strain>
    </source>
</reference>
<dbReference type="GO" id="GO:0005506">
    <property type="term" value="F:iron ion binding"/>
    <property type="evidence" value="ECO:0007669"/>
    <property type="project" value="InterPro"/>
</dbReference>
<dbReference type="GO" id="GO:0051536">
    <property type="term" value="F:iron-sulfur cluster binding"/>
    <property type="evidence" value="ECO:0007669"/>
    <property type="project" value="InterPro"/>
</dbReference>
<dbReference type="STRING" id="106634.TVD_08030"/>
<keyword evidence="2" id="KW-1133">Transmembrane helix</keyword>
<protein>
    <submittedName>
        <fullName evidence="4">Nitrogen fixation protein NifU</fullName>
    </submittedName>
</protein>
<dbReference type="Pfam" id="PF01106">
    <property type="entry name" value="NifU"/>
    <property type="match status" value="1"/>
</dbReference>
<accession>A0A0G3G5D4</accession>
<dbReference type="InterPro" id="IPR034904">
    <property type="entry name" value="FSCA_dom_sf"/>
</dbReference>
<dbReference type="GO" id="GO:0016226">
    <property type="term" value="P:iron-sulfur cluster assembly"/>
    <property type="evidence" value="ECO:0007669"/>
    <property type="project" value="InterPro"/>
</dbReference>
<dbReference type="Gene3D" id="3.30.300.130">
    <property type="entry name" value="Fe-S cluster assembly (FSCA)"/>
    <property type="match status" value="1"/>
</dbReference>
<dbReference type="PANTHER" id="PTHR11178:SF25">
    <property type="entry name" value="NIFU-LIKE PROTEIN 3, CHLOROPLASTIC"/>
    <property type="match status" value="1"/>
</dbReference>
<sequence>MAVAAYVLVYSPLWTLAPVFGLAIAGWWWQGRSQPPAWDWLGQTPEGATWLATAEGLRQEQVDWVEVLPDTRVLRRVVILVVRVPATGRVWRLWLHAGRMHPEDLRRLRVRLRWSPAREVVDPGWRVRLRAGVERGVAILAKSRVPGGPNMAGPDNAQVMVDVSHLLSDEPDHVYSEDELDAIEELDPELALRLDRAQTFAEREAADVPADGPIDVDAVRAAIEEARRIMMQDGGDIEFVELDGRTVRVRLKGACVGCPRSTLDLKNVVERLVRSRAPGVASVANTF</sequence>
<evidence type="ECO:0000259" key="3">
    <source>
        <dbReference type="Pfam" id="PF01106"/>
    </source>
</evidence>
<dbReference type="InterPro" id="IPR001075">
    <property type="entry name" value="NIF_FeS_clus_asmbl_NifU_C"/>
</dbReference>
<dbReference type="EMBL" id="CP011367">
    <property type="protein sequence ID" value="AKJ96463.1"/>
    <property type="molecule type" value="Genomic_DNA"/>
</dbReference>
<keyword evidence="2" id="KW-0472">Membrane</keyword>
<dbReference type="PATRIC" id="fig|106634.4.peg.1637"/>
<evidence type="ECO:0000313" key="4">
    <source>
        <dbReference type="EMBL" id="AKJ96463.1"/>
    </source>
</evidence>
<keyword evidence="5" id="KW-1185">Reference proteome</keyword>
<dbReference type="Proteomes" id="UP000064201">
    <property type="component" value="Chromosome"/>
</dbReference>
<organism evidence="4 5">
    <name type="scientific">Thioalkalivibrio versutus</name>
    <dbReference type="NCBI Taxonomy" id="106634"/>
    <lineage>
        <taxon>Bacteria</taxon>
        <taxon>Pseudomonadati</taxon>
        <taxon>Pseudomonadota</taxon>
        <taxon>Gammaproteobacteria</taxon>
        <taxon>Chromatiales</taxon>
        <taxon>Ectothiorhodospiraceae</taxon>
        <taxon>Thioalkalivibrio</taxon>
    </lineage>
</organism>
<evidence type="ECO:0000256" key="1">
    <source>
        <dbReference type="ARBA" id="ARBA00006420"/>
    </source>
</evidence>
<dbReference type="SUPFAM" id="SSF117916">
    <property type="entry name" value="Fe-S cluster assembly (FSCA) domain-like"/>
    <property type="match status" value="1"/>
</dbReference>
<proteinExistence type="inferred from homology"/>
<evidence type="ECO:0000256" key="2">
    <source>
        <dbReference type="SAM" id="Phobius"/>
    </source>
</evidence>
<comment type="similarity">
    <text evidence="1">Belongs to the NifU family.</text>
</comment>
<dbReference type="AlphaFoldDB" id="A0A0G3G5D4"/>
<feature type="transmembrane region" description="Helical" evidence="2">
    <location>
        <begin position="7"/>
        <end position="29"/>
    </location>
</feature>
<gene>
    <name evidence="4" type="ORF">TVD_08030</name>
</gene>
<feature type="domain" description="NIF system FeS cluster assembly NifU C-terminal" evidence="3">
    <location>
        <begin position="219"/>
        <end position="283"/>
    </location>
</feature>
<dbReference type="KEGG" id="tvr:TVD_08030"/>